<name>A0A2T9Z680_9FUNG</name>
<feature type="region of interest" description="Disordered" evidence="1">
    <location>
        <begin position="329"/>
        <end position="438"/>
    </location>
</feature>
<evidence type="ECO:0000313" key="2">
    <source>
        <dbReference type="EMBL" id="PVV00098.1"/>
    </source>
</evidence>
<dbReference type="GO" id="GO:0005634">
    <property type="term" value="C:nucleus"/>
    <property type="evidence" value="ECO:0007669"/>
    <property type="project" value="TreeGrafter"/>
</dbReference>
<dbReference type="OrthoDB" id="16955at2759"/>
<dbReference type="InterPro" id="IPR008614">
    <property type="entry name" value="FIBP"/>
</dbReference>
<dbReference type="PANTHER" id="PTHR13223:SF2">
    <property type="entry name" value="ACIDIC FIBROBLAST GROWTH FACTOR INTRACELLULAR-BINDING PROTEIN"/>
    <property type="match status" value="1"/>
</dbReference>
<reference evidence="2 3" key="1">
    <citation type="journal article" date="2018" name="MBio">
        <title>Comparative Genomics Reveals the Core Gene Toolbox for the Fungus-Insect Symbiosis.</title>
        <authorList>
            <person name="Wang Y."/>
            <person name="Stata M."/>
            <person name="Wang W."/>
            <person name="Stajich J.E."/>
            <person name="White M.M."/>
            <person name="Moncalvo J.M."/>
        </authorList>
    </citation>
    <scope>NUCLEOTIDE SEQUENCE [LARGE SCALE GENOMIC DNA]</scope>
    <source>
        <strain evidence="2 3">SC-DP-2</strain>
    </source>
</reference>
<proteinExistence type="predicted"/>
<dbReference type="EMBL" id="MBFS01002179">
    <property type="protein sequence ID" value="PVV00098.1"/>
    <property type="molecule type" value="Genomic_DNA"/>
</dbReference>
<evidence type="ECO:0000256" key="1">
    <source>
        <dbReference type="SAM" id="MobiDB-lite"/>
    </source>
</evidence>
<feature type="compositionally biased region" description="Polar residues" evidence="1">
    <location>
        <begin position="355"/>
        <end position="383"/>
    </location>
</feature>
<evidence type="ECO:0000313" key="3">
    <source>
        <dbReference type="Proteomes" id="UP000245609"/>
    </source>
</evidence>
<dbReference type="PANTHER" id="PTHR13223">
    <property type="entry name" value="ACIDIC FIBROBLAST GROWTH FACTOR INTRACELLULAR BINDING PROTEIN"/>
    <property type="match status" value="1"/>
</dbReference>
<dbReference type="Pfam" id="PF05427">
    <property type="entry name" value="FIBP"/>
    <property type="match status" value="1"/>
</dbReference>
<feature type="compositionally biased region" description="Polar residues" evidence="1">
    <location>
        <begin position="391"/>
        <end position="416"/>
    </location>
</feature>
<dbReference type="Proteomes" id="UP000245609">
    <property type="component" value="Unassembled WGS sequence"/>
</dbReference>
<feature type="compositionally biased region" description="Polar residues" evidence="1">
    <location>
        <begin position="333"/>
        <end position="347"/>
    </location>
</feature>
<dbReference type="AlphaFoldDB" id="A0A2T9Z680"/>
<protein>
    <submittedName>
        <fullName evidence="2">Uncharacterized protein</fullName>
    </submittedName>
</protein>
<sequence>MLRKINLYLPKPNTQRIQNYLNFGSNEKKADSIQYNVFSSTTPAIDELLFGLFCAGYSISDIQAQYASQIQNNTDYVPQFKSYVENQYLMFSFIEEYLYKPDYFLDQTNIFSISTTSKLRLIKLYYTFDNAVLFELLYHYLNSRFRNKISEISSKTGIQSKSVLRQYENCRRILKFTENEEPERLEKRIAEKFKIPSLLAKQYFTIVFISSNKINVTKKTLYGYTFPDFNYCIQVIVECFTLLPPSMDSSASTRHPSNSQLVRATRIYNEKMLDLASKILSVLIEDKVLFEKFLGHVVSSLTKDSVWLSDSEVKKENTMLENLKARFTKHNKPSASLDSKNKINNLSSDDKLNASPDNQKLHSSYRSNANSAQNISSLNSNFCMPSRKSENSQNSRPSNNAQKDSFVPQNSTQQHKNSTTNTDNTSLNTSQRDVSKPITNIKPSLHAVTFRTLMRNLLLSITSLGMDKSRQDFFVHIVDKVVYMLDHIGLDCNHFITLINHCTLVISTNYLTLLSPEDQIPETNSLLVTMFGGIKLIVVRLCESRNKNVV</sequence>
<organism evidence="2 3">
    <name type="scientific">Smittium megazygosporum</name>
    <dbReference type="NCBI Taxonomy" id="133381"/>
    <lineage>
        <taxon>Eukaryota</taxon>
        <taxon>Fungi</taxon>
        <taxon>Fungi incertae sedis</taxon>
        <taxon>Zoopagomycota</taxon>
        <taxon>Kickxellomycotina</taxon>
        <taxon>Harpellomycetes</taxon>
        <taxon>Harpellales</taxon>
        <taxon>Legeriomycetaceae</taxon>
        <taxon>Smittium</taxon>
    </lineage>
</organism>
<feature type="compositionally biased region" description="Low complexity" evidence="1">
    <location>
        <begin position="417"/>
        <end position="430"/>
    </location>
</feature>
<keyword evidence="3" id="KW-1185">Reference proteome</keyword>
<comment type="caution">
    <text evidence="2">The sequence shown here is derived from an EMBL/GenBank/DDBJ whole genome shotgun (WGS) entry which is preliminary data.</text>
</comment>
<gene>
    <name evidence="2" type="ORF">BB560_005403</name>
</gene>
<accession>A0A2T9Z680</accession>
<dbReference type="STRING" id="133381.A0A2T9Z680"/>